<gene>
    <name evidence="2" type="ORF">KC19_3G139200</name>
</gene>
<sequence>MIRSGTMRFQFLFLLRFLQVELNSHFFRICSCSLITNSSLHVWTTARCGLNTGSQ</sequence>
<reference evidence="2" key="1">
    <citation type="submission" date="2020-06" db="EMBL/GenBank/DDBJ databases">
        <title>WGS assembly of Ceratodon purpureus strain R40.</title>
        <authorList>
            <person name="Carey S.B."/>
            <person name="Jenkins J."/>
            <person name="Shu S."/>
            <person name="Lovell J.T."/>
            <person name="Sreedasyam A."/>
            <person name="Maumus F."/>
            <person name="Tiley G.P."/>
            <person name="Fernandez-Pozo N."/>
            <person name="Barry K."/>
            <person name="Chen C."/>
            <person name="Wang M."/>
            <person name="Lipzen A."/>
            <person name="Daum C."/>
            <person name="Saski C.A."/>
            <person name="Payton A.C."/>
            <person name="Mcbreen J.C."/>
            <person name="Conrad R.E."/>
            <person name="Kollar L.M."/>
            <person name="Olsson S."/>
            <person name="Huttunen S."/>
            <person name="Landis J.B."/>
            <person name="Wickett N.J."/>
            <person name="Johnson M.G."/>
            <person name="Rensing S.A."/>
            <person name="Grimwood J."/>
            <person name="Schmutz J."/>
            <person name="Mcdaniel S.F."/>
        </authorList>
    </citation>
    <scope>NUCLEOTIDE SEQUENCE</scope>
    <source>
        <strain evidence="2">R40</strain>
    </source>
</reference>
<organism evidence="2 3">
    <name type="scientific">Ceratodon purpureus</name>
    <name type="common">Fire moss</name>
    <name type="synonym">Dicranum purpureum</name>
    <dbReference type="NCBI Taxonomy" id="3225"/>
    <lineage>
        <taxon>Eukaryota</taxon>
        <taxon>Viridiplantae</taxon>
        <taxon>Streptophyta</taxon>
        <taxon>Embryophyta</taxon>
        <taxon>Bryophyta</taxon>
        <taxon>Bryophytina</taxon>
        <taxon>Bryopsida</taxon>
        <taxon>Dicranidae</taxon>
        <taxon>Pseudoditrichales</taxon>
        <taxon>Ditrichaceae</taxon>
        <taxon>Ceratodon</taxon>
    </lineage>
</organism>
<comment type="caution">
    <text evidence="2">The sequence shown here is derived from an EMBL/GenBank/DDBJ whole genome shotgun (WGS) entry which is preliminary data.</text>
</comment>
<proteinExistence type="predicted"/>
<feature type="chain" id="PRO_5035926165" evidence="1">
    <location>
        <begin position="23"/>
        <end position="55"/>
    </location>
</feature>
<keyword evidence="3" id="KW-1185">Reference proteome</keyword>
<protein>
    <submittedName>
        <fullName evidence="2">Uncharacterized protein</fullName>
    </submittedName>
</protein>
<accession>A0A8T0IKC8</accession>
<keyword evidence="1" id="KW-0732">Signal</keyword>
<evidence type="ECO:0000313" key="2">
    <source>
        <dbReference type="EMBL" id="KAG0583475.1"/>
    </source>
</evidence>
<name>A0A8T0IKC8_CERPU</name>
<evidence type="ECO:0000256" key="1">
    <source>
        <dbReference type="SAM" id="SignalP"/>
    </source>
</evidence>
<dbReference type="EMBL" id="CM026423">
    <property type="protein sequence ID" value="KAG0583475.1"/>
    <property type="molecule type" value="Genomic_DNA"/>
</dbReference>
<dbReference type="AlphaFoldDB" id="A0A8T0IKC8"/>
<feature type="signal peptide" evidence="1">
    <location>
        <begin position="1"/>
        <end position="22"/>
    </location>
</feature>
<dbReference type="Proteomes" id="UP000822688">
    <property type="component" value="Chromosome 3"/>
</dbReference>
<evidence type="ECO:0000313" key="3">
    <source>
        <dbReference type="Proteomes" id="UP000822688"/>
    </source>
</evidence>